<dbReference type="AlphaFoldDB" id="A4BBZ2"/>
<feature type="binding site" evidence="3">
    <location>
        <begin position="88"/>
        <end position="89"/>
    </location>
    <ligand>
        <name>substrate</name>
    </ligand>
</feature>
<dbReference type="PROSITE" id="PS00144">
    <property type="entry name" value="ASN_GLN_ASE_1"/>
    <property type="match status" value="1"/>
</dbReference>
<evidence type="ECO:0000259" key="7">
    <source>
        <dbReference type="Pfam" id="PF17763"/>
    </source>
</evidence>
<dbReference type="InterPro" id="IPR020827">
    <property type="entry name" value="Asparaginase/glutaminase_AS1"/>
</dbReference>
<dbReference type="CDD" id="cd08963">
    <property type="entry name" value="L-asparaginase_I"/>
    <property type="match status" value="1"/>
</dbReference>
<dbReference type="InterPro" id="IPR036152">
    <property type="entry name" value="Asp/glu_Ase-like_sf"/>
</dbReference>
<feature type="active site" evidence="4">
    <location>
        <position position="12"/>
    </location>
</feature>
<dbReference type="InterPro" id="IPR041725">
    <property type="entry name" value="L-asparaginase_I"/>
</dbReference>
<dbReference type="InterPro" id="IPR006034">
    <property type="entry name" value="Asparaginase/glutaminase-like"/>
</dbReference>
<evidence type="ECO:0000256" key="5">
    <source>
        <dbReference type="PROSITE-ProRule" id="PRU10100"/>
    </source>
</evidence>
<dbReference type="InterPro" id="IPR040919">
    <property type="entry name" value="Asparaginase_C"/>
</dbReference>
<dbReference type="SUPFAM" id="SSF53774">
    <property type="entry name" value="Glutaminase/Asparaginase"/>
    <property type="match status" value="1"/>
</dbReference>
<dbReference type="Gene3D" id="3.40.50.40">
    <property type="match status" value="1"/>
</dbReference>
<evidence type="ECO:0000256" key="3">
    <source>
        <dbReference type="PIRSR" id="PIRSR001220-2"/>
    </source>
</evidence>
<dbReference type="Gene3D" id="3.40.50.1170">
    <property type="entry name" value="L-asparaginase, N-terminal domain"/>
    <property type="match status" value="1"/>
</dbReference>
<dbReference type="PIRSF" id="PIRSF001220">
    <property type="entry name" value="L-ASNase_gatD"/>
    <property type="match status" value="1"/>
</dbReference>
<dbReference type="Proteomes" id="UP000005953">
    <property type="component" value="Unassembled WGS sequence"/>
</dbReference>
<dbReference type="RefSeq" id="WP_008046755.1">
    <property type="nucleotide sequence ID" value="NZ_CH724153.1"/>
</dbReference>
<dbReference type="OrthoDB" id="9788068at2"/>
<proteinExistence type="inferred from homology"/>
<gene>
    <name evidence="8" type="ORF">MED297_01610</name>
</gene>
<dbReference type="PROSITE" id="PS51732">
    <property type="entry name" value="ASN_GLN_ASE_3"/>
    <property type="match status" value="1"/>
</dbReference>
<dbReference type="SFLD" id="SFLDS00057">
    <property type="entry name" value="Glutaminase/Asparaginase"/>
    <property type="match status" value="1"/>
</dbReference>
<feature type="binding site" evidence="3">
    <location>
        <position position="58"/>
    </location>
    <ligand>
        <name>substrate</name>
    </ligand>
</feature>
<dbReference type="InterPro" id="IPR027474">
    <property type="entry name" value="L-asparaginase_N"/>
</dbReference>
<feature type="active site" evidence="5">
    <location>
        <position position="88"/>
    </location>
</feature>
<accession>A4BBZ2</accession>
<evidence type="ECO:0000313" key="8">
    <source>
        <dbReference type="EMBL" id="EAR10477.1"/>
    </source>
</evidence>
<dbReference type="PIRSF" id="PIRSF500176">
    <property type="entry name" value="L_ASNase"/>
    <property type="match status" value="1"/>
</dbReference>
<dbReference type="PANTHER" id="PTHR11707:SF28">
    <property type="entry name" value="60 KDA LYSOPHOSPHOLIPASE"/>
    <property type="match status" value="1"/>
</dbReference>
<dbReference type="InterPro" id="IPR037152">
    <property type="entry name" value="L-asparaginase_N_sf"/>
</dbReference>
<name>A4BBZ2_9GAMM</name>
<evidence type="ECO:0000313" key="9">
    <source>
        <dbReference type="Proteomes" id="UP000005953"/>
    </source>
</evidence>
<feature type="domain" description="L-asparaginase N-terminal" evidence="6">
    <location>
        <begin position="5"/>
        <end position="171"/>
    </location>
</feature>
<keyword evidence="9" id="KW-1185">Reference proteome</keyword>
<protein>
    <submittedName>
        <fullName evidence="8">L-asparaginase I</fullName>
    </submittedName>
</protein>
<dbReference type="GO" id="GO:0006520">
    <property type="term" value="P:amino acid metabolic process"/>
    <property type="evidence" value="ECO:0007669"/>
    <property type="project" value="InterPro"/>
</dbReference>
<evidence type="ECO:0000259" key="6">
    <source>
        <dbReference type="Pfam" id="PF00710"/>
    </source>
</evidence>
<dbReference type="GO" id="GO:0004067">
    <property type="term" value="F:asparaginase activity"/>
    <property type="evidence" value="ECO:0007669"/>
    <property type="project" value="UniProtKB-UniRule"/>
</dbReference>
<dbReference type="PANTHER" id="PTHR11707">
    <property type="entry name" value="L-ASPARAGINASE"/>
    <property type="match status" value="1"/>
</dbReference>
<dbReference type="InterPro" id="IPR027475">
    <property type="entry name" value="Asparaginase/glutaminase_AS2"/>
</dbReference>
<dbReference type="STRING" id="314283.MED297_01610"/>
<dbReference type="PRINTS" id="PR00139">
    <property type="entry name" value="ASNGLNASE"/>
</dbReference>
<dbReference type="PROSITE" id="PS00917">
    <property type="entry name" value="ASN_GLN_ASE_2"/>
    <property type="match status" value="1"/>
</dbReference>
<comment type="caution">
    <text evidence="8">The sequence shown here is derived from an EMBL/GenBank/DDBJ whole genome shotgun (WGS) entry which is preliminary data.</text>
</comment>
<feature type="domain" description="Asparaginase/glutaminase C-terminal" evidence="7">
    <location>
        <begin position="198"/>
        <end position="312"/>
    </location>
</feature>
<dbReference type="SMART" id="SM00870">
    <property type="entry name" value="Asparaginase"/>
    <property type="match status" value="1"/>
</dbReference>
<organism evidence="8 9">
    <name type="scientific">Reinekea blandensis MED297</name>
    <dbReference type="NCBI Taxonomy" id="314283"/>
    <lineage>
        <taxon>Bacteria</taxon>
        <taxon>Pseudomonadati</taxon>
        <taxon>Pseudomonadota</taxon>
        <taxon>Gammaproteobacteria</taxon>
        <taxon>Oceanospirillales</taxon>
        <taxon>Saccharospirillaceae</taxon>
        <taxon>Reinekea</taxon>
    </lineage>
</organism>
<evidence type="ECO:0000256" key="2">
    <source>
        <dbReference type="PIRSR" id="PIRSR001220-1"/>
    </source>
</evidence>
<dbReference type="Pfam" id="PF00710">
    <property type="entry name" value="Asparaginase"/>
    <property type="match status" value="1"/>
</dbReference>
<dbReference type="EMBL" id="AAOE01000004">
    <property type="protein sequence ID" value="EAR10477.1"/>
    <property type="molecule type" value="Genomic_DNA"/>
</dbReference>
<dbReference type="Pfam" id="PF17763">
    <property type="entry name" value="Asparaginase_C"/>
    <property type="match status" value="1"/>
</dbReference>
<dbReference type="InterPro" id="IPR027473">
    <property type="entry name" value="L-asparaginase_C"/>
</dbReference>
<evidence type="ECO:0000256" key="4">
    <source>
        <dbReference type="PROSITE-ProRule" id="PRU10099"/>
    </source>
</evidence>
<evidence type="ECO:0000256" key="1">
    <source>
        <dbReference type="ARBA" id="ARBA00010518"/>
    </source>
</evidence>
<reference evidence="8 9" key="1">
    <citation type="submission" date="2006-02" db="EMBL/GenBank/DDBJ databases">
        <authorList>
            <person name="Pinhassi J."/>
            <person name="Pedros-Alio C."/>
            <person name="Ferriera S."/>
            <person name="Johnson J."/>
            <person name="Kravitz S."/>
            <person name="Halpern A."/>
            <person name="Remington K."/>
            <person name="Beeson K."/>
            <person name="Tran B."/>
            <person name="Rogers Y.-H."/>
            <person name="Friedman R."/>
            <person name="Venter J.C."/>
        </authorList>
    </citation>
    <scope>NUCLEOTIDE SEQUENCE [LARGE SCALE GENOMIC DNA]</scope>
    <source>
        <strain evidence="8 9">MED297</strain>
    </source>
</reference>
<comment type="similarity">
    <text evidence="1">Belongs to the asparaginase 1 family.</text>
</comment>
<feature type="active site" description="O-isoaspartyl threonine intermediate" evidence="2">
    <location>
        <position position="12"/>
    </location>
</feature>
<sequence>MSTYLIINTGGTIGMVTGPKGLTPHPDAISQAFTTHSSLQDWQQHRLIWKHWSPLLDSSDLQPEHWFELKQTVENQPDVDGVLIIHGTDTLAYTATALSFLLTSLSIPVVITGSMHPISAPQTDAIDNLNNALATLNSGRAEVMVAVGQQPLPGSRVTKASTLENNAFAAPGWDLNLWPTVPKTHPVAFNPTWRTQDVRVYTLYPGFSLPTRQQLQTDRPDAILINAYGNGNAADTAANRASLQAMQDLDIPIFVRSQCHEGEVSFGQYAASALFAENGAVSCGRMSFEAALTKILLLCNESKDAQWIQQQFATPFAREWQND</sequence>
<dbReference type="HOGENOM" id="CLU_019134_2_3_6"/>